<dbReference type="InterPro" id="IPR011009">
    <property type="entry name" value="Kinase-like_dom_sf"/>
</dbReference>
<reference evidence="3 4" key="1">
    <citation type="journal article" date="2016" name="Mol. Biol. Evol.">
        <title>Comparative Genomics of Early-Diverging Mushroom-Forming Fungi Provides Insights into the Origins of Lignocellulose Decay Capabilities.</title>
        <authorList>
            <person name="Nagy L.G."/>
            <person name="Riley R."/>
            <person name="Tritt A."/>
            <person name="Adam C."/>
            <person name="Daum C."/>
            <person name="Floudas D."/>
            <person name="Sun H."/>
            <person name="Yadav J.S."/>
            <person name="Pangilinan J."/>
            <person name="Larsson K.H."/>
            <person name="Matsuura K."/>
            <person name="Barry K."/>
            <person name="Labutti K."/>
            <person name="Kuo R."/>
            <person name="Ohm R.A."/>
            <person name="Bhattacharya S.S."/>
            <person name="Shirouzu T."/>
            <person name="Yoshinaga Y."/>
            <person name="Martin F.M."/>
            <person name="Grigoriev I.V."/>
            <person name="Hibbett D.S."/>
        </authorList>
    </citation>
    <scope>NUCLEOTIDE SEQUENCE [LARGE SCALE GENOMIC DNA]</scope>
    <source>
        <strain evidence="3 4">HHB14362 ss-1</strain>
    </source>
</reference>
<feature type="domain" description="Fungal-type protein kinase" evidence="2">
    <location>
        <begin position="137"/>
        <end position="480"/>
    </location>
</feature>
<evidence type="ECO:0000259" key="2">
    <source>
        <dbReference type="Pfam" id="PF17667"/>
    </source>
</evidence>
<dbReference type="Pfam" id="PF17667">
    <property type="entry name" value="Pkinase_fungal"/>
    <property type="match status" value="1"/>
</dbReference>
<evidence type="ECO:0000256" key="1">
    <source>
        <dbReference type="SAM" id="MobiDB-lite"/>
    </source>
</evidence>
<dbReference type="InterPro" id="IPR008266">
    <property type="entry name" value="Tyr_kinase_AS"/>
</dbReference>
<dbReference type="EMBL" id="KV425555">
    <property type="protein sequence ID" value="KZT29134.1"/>
    <property type="molecule type" value="Genomic_DNA"/>
</dbReference>
<dbReference type="Gene3D" id="1.10.510.10">
    <property type="entry name" value="Transferase(Phosphotransferase) domain 1"/>
    <property type="match status" value="1"/>
</dbReference>
<dbReference type="SUPFAM" id="SSF56112">
    <property type="entry name" value="Protein kinase-like (PK-like)"/>
    <property type="match status" value="1"/>
</dbReference>
<feature type="compositionally biased region" description="Low complexity" evidence="1">
    <location>
        <begin position="684"/>
        <end position="697"/>
    </location>
</feature>
<feature type="region of interest" description="Disordered" evidence="1">
    <location>
        <begin position="730"/>
        <end position="754"/>
    </location>
</feature>
<dbReference type="PANTHER" id="PTHR38248:SF2">
    <property type="entry name" value="FUNK1 11"/>
    <property type="match status" value="1"/>
</dbReference>
<feature type="compositionally biased region" description="Basic residues" evidence="1">
    <location>
        <begin position="745"/>
        <end position="754"/>
    </location>
</feature>
<accession>A0A165V487</accession>
<feature type="region of interest" description="Disordered" evidence="1">
    <location>
        <begin position="659"/>
        <end position="716"/>
    </location>
</feature>
<keyword evidence="4" id="KW-1185">Reference proteome</keyword>
<evidence type="ECO:0000313" key="4">
    <source>
        <dbReference type="Proteomes" id="UP000076761"/>
    </source>
</evidence>
<sequence>MSRDKNSAVVNKELYGHRLHIPDLVDRLFPDEVLPKPVKAIYTHLSASRLYKPGKRGTEKWIECPDIITVPSNNGDVKAELTRFLRQVANAIASFVDEPRNREVTEEFSASTYVPSTADDVEHKRSPALLFFNDGVPRTWETTICPWEIGRNNRKKTKDKVIEQAIEDCSTIFENQDDRRFVPSVLMLGYNIELRIFDRAGEVYSEEFDMRTKPESFLRILTALMFSDREALGYDPAFTTLPNGTRTITIQGKVYEILERVHHAHGIRGRGTNCWHATCDGKHFAIKDCWMDETRVSVEADFLTEAGKKGVKGVPTLVAEDSPLFRGEKDTTQSICPSLQEQSYRKAFERRDRRQHRRLVLEPFAIPITYFRSKKELIKGFIDAITAHRDLLDLAGILHRDISLNNIMLIDMSDGSRKGLLIDLDYAAVYPEPENPAPGFAARTGTTPFMACDLLSANGPVRHQPHWDLESFLYVLIWICMVYSGPNNKRRNFDLGKSRLAGWTGGSFSVISERKSGTMGRLFEKLLGGFPSYFADLKDCVYKWRDLHFDLSHPRRGAPSHDEVLEILQATHDSLPEADLVLDEDQDGQESLATAPEHSGMSDANDIREDDALSQSVITAPEGTPAAEESTGASNINMLSQNFPQNLDYKGVPDALRGHKRVRTRSTSPEEDFLDGGIIPRNPSTSGGSRRSFGTFTPRDRSPSPSTISEHLSGEATEDFLTKIKRMLKLQGRAKTAVTPEARPSKRRRTEKGA</sequence>
<dbReference type="InterPro" id="IPR040976">
    <property type="entry name" value="Pkinase_fungal"/>
</dbReference>
<proteinExistence type="predicted"/>
<dbReference type="PROSITE" id="PS00109">
    <property type="entry name" value="PROTEIN_KINASE_TYR"/>
    <property type="match status" value="1"/>
</dbReference>
<gene>
    <name evidence="3" type="ORF">NEOLEDRAFT_1086095</name>
</gene>
<dbReference type="OrthoDB" id="5584477at2759"/>
<name>A0A165V487_9AGAM</name>
<dbReference type="AlphaFoldDB" id="A0A165V487"/>
<feature type="region of interest" description="Disordered" evidence="1">
    <location>
        <begin position="585"/>
        <end position="605"/>
    </location>
</feature>
<dbReference type="Proteomes" id="UP000076761">
    <property type="component" value="Unassembled WGS sequence"/>
</dbReference>
<dbReference type="GO" id="GO:0004672">
    <property type="term" value="F:protein kinase activity"/>
    <property type="evidence" value="ECO:0007669"/>
    <property type="project" value="InterPro"/>
</dbReference>
<protein>
    <recommendedName>
        <fullName evidence="2">Fungal-type protein kinase domain-containing protein</fullName>
    </recommendedName>
</protein>
<organism evidence="3 4">
    <name type="scientific">Neolentinus lepideus HHB14362 ss-1</name>
    <dbReference type="NCBI Taxonomy" id="1314782"/>
    <lineage>
        <taxon>Eukaryota</taxon>
        <taxon>Fungi</taxon>
        <taxon>Dikarya</taxon>
        <taxon>Basidiomycota</taxon>
        <taxon>Agaricomycotina</taxon>
        <taxon>Agaricomycetes</taxon>
        <taxon>Gloeophyllales</taxon>
        <taxon>Gloeophyllaceae</taxon>
        <taxon>Neolentinus</taxon>
    </lineage>
</organism>
<evidence type="ECO:0000313" key="3">
    <source>
        <dbReference type="EMBL" id="KZT29134.1"/>
    </source>
</evidence>
<dbReference type="STRING" id="1314782.A0A165V487"/>
<dbReference type="InParanoid" id="A0A165V487"/>
<dbReference type="PANTHER" id="PTHR38248">
    <property type="entry name" value="FUNK1 6"/>
    <property type="match status" value="1"/>
</dbReference>